<evidence type="ECO:0000313" key="1">
    <source>
        <dbReference type="EMBL" id="MDP7733687.1"/>
    </source>
</evidence>
<evidence type="ECO:0000313" key="2">
    <source>
        <dbReference type="Proteomes" id="UP001229081"/>
    </source>
</evidence>
<name>A0AAJ1RZF9_9MYCO</name>
<dbReference type="RefSeq" id="WP_306254619.1">
    <property type="nucleotide sequence ID" value="NZ_JAUFSA010000001.1"/>
</dbReference>
<dbReference type="Pfam" id="PF19698">
    <property type="entry name" value="DUF6197"/>
    <property type="match status" value="1"/>
</dbReference>
<gene>
    <name evidence="1" type="ORF">QXL92_02800</name>
</gene>
<dbReference type="InterPro" id="IPR045677">
    <property type="entry name" value="DUF6197"/>
</dbReference>
<sequence>MDILEILKNAKIELKNRGWGQGDLMKPNGNVCLLGAIGLASGNVEAVEQEDHGVFEGEGPAAAAALVVAQALGFRSDDAWFTPEPCEVVYNYNDETGRTEDDVLEALDKAIDSLKVAA</sequence>
<dbReference type="Proteomes" id="UP001229081">
    <property type="component" value="Unassembled WGS sequence"/>
</dbReference>
<reference evidence="1" key="1">
    <citation type="submission" date="2023-06" db="EMBL/GenBank/DDBJ databases">
        <title>Identification of two novel mycobacterium reveal diversities and complexities of Mycobacterium gordonae clade.</title>
        <authorList>
            <person name="Matsumoto Y."/>
            <person name="Nakamura S."/>
            <person name="Motooka D."/>
            <person name="Fukushima K."/>
        </authorList>
    </citation>
    <scope>NUCLEOTIDE SEQUENCE</scope>
    <source>
        <strain evidence="1">TY812</strain>
    </source>
</reference>
<organism evidence="1 2">
    <name type="scientific">Mycobacterium paragordonae</name>
    <dbReference type="NCBI Taxonomy" id="1389713"/>
    <lineage>
        <taxon>Bacteria</taxon>
        <taxon>Bacillati</taxon>
        <taxon>Actinomycetota</taxon>
        <taxon>Actinomycetes</taxon>
        <taxon>Mycobacteriales</taxon>
        <taxon>Mycobacteriaceae</taxon>
        <taxon>Mycobacterium</taxon>
    </lineage>
</organism>
<comment type="caution">
    <text evidence="1">The sequence shown here is derived from an EMBL/GenBank/DDBJ whole genome shotgun (WGS) entry which is preliminary data.</text>
</comment>
<proteinExistence type="predicted"/>
<protein>
    <submittedName>
        <fullName evidence="1">Uncharacterized protein</fullName>
    </submittedName>
</protein>
<dbReference type="EMBL" id="JAUFSA010000001">
    <property type="protein sequence ID" value="MDP7733687.1"/>
    <property type="molecule type" value="Genomic_DNA"/>
</dbReference>
<accession>A0AAJ1RZF9</accession>
<dbReference type="AlphaFoldDB" id="A0AAJ1RZF9"/>